<dbReference type="RefSeq" id="WP_269605074.1">
    <property type="nucleotide sequence ID" value="NZ_JAPWIJ010000005.1"/>
</dbReference>
<accession>A0ABT4MF28</accession>
<dbReference type="EMBL" id="JAPWIJ010000005">
    <property type="protein sequence ID" value="MCZ4519598.1"/>
    <property type="molecule type" value="Genomic_DNA"/>
</dbReference>
<keyword evidence="3" id="KW-1185">Reference proteome</keyword>
<protein>
    <submittedName>
        <fullName evidence="2">Uncharacterized protein</fullName>
    </submittedName>
</protein>
<proteinExistence type="predicted"/>
<reference evidence="2" key="1">
    <citation type="submission" date="2022-12" db="EMBL/GenBank/DDBJ databases">
        <authorList>
            <person name="Krivoruchko A.V."/>
            <person name="Elkin A."/>
        </authorList>
    </citation>
    <scope>NUCLEOTIDE SEQUENCE</scope>
    <source>
        <strain evidence="2">IEGM 1391</strain>
    </source>
</reference>
<sequence>MRTSIRRSALVFAAVSALSVGLVAPANAGTAPNVIGLPGTEALAAFQDEGFTNVYLSIPGSDNPVLSTSLHRGFSAPDDTHILILLKYIPSWQADDE</sequence>
<feature type="chain" id="PRO_5045760707" evidence="1">
    <location>
        <begin position="29"/>
        <end position="97"/>
    </location>
</feature>
<feature type="signal peptide" evidence="1">
    <location>
        <begin position="1"/>
        <end position="28"/>
    </location>
</feature>
<comment type="caution">
    <text evidence="2">The sequence shown here is derived from an EMBL/GenBank/DDBJ whole genome shotgun (WGS) entry which is preliminary data.</text>
</comment>
<evidence type="ECO:0000313" key="3">
    <source>
        <dbReference type="Proteomes" id="UP001081071"/>
    </source>
</evidence>
<organism evidence="2 3">
    <name type="scientific">Rhodococcus ruber</name>
    <dbReference type="NCBI Taxonomy" id="1830"/>
    <lineage>
        <taxon>Bacteria</taxon>
        <taxon>Bacillati</taxon>
        <taxon>Actinomycetota</taxon>
        <taxon>Actinomycetes</taxon>
        <taxon>Mycobacteriales</taxon>
        <taxon>Nocardiaceae</taxon>
        <taxon>Rhodococcus</taxon>
    </lineage>
</organism>
<name>A0ABT4MF28_9NOCA</name>
<evidence type="ECO:0000256" key="1">
    <source>
        <dbReference type="SAM" id="SignalP"/>
    </source>
</evidence>
<gene>
    <name evidence="2" type="ORF">O4220_13850</name>
</gene>
<evidence type="ECO:0000313" key="2">
    <source>
        <dbReference type="EMBL" id="MCZ4519598.1"/>
    </source>
</evidence>
<keyword evidence="1" id="KW-0732">Signal</keyword>
<dbReference type="Proteomes" id="UP001081071">
    <property type="component" value="Unassembled WGS sequence"/>
</dbReference>